<evidence type="ECO:0000256" key="1">
    <source>
        <dbReference type="SAM" id="MobiDB-lite"/>
    </source>
</evidence>
<organism evidence="2 3">
    <name type="scientific">Coniella lustricola</name>
    <dbReference type="NCBI Taxonomy" id="2025994"/>
    <lineage>
        <taxon>Eukaryota</taxon>
        <taxon>Fungi</taxon>
        <taxon>Dikarya</taxon>
        <taxon>Ascomycota</taxon>
        <taxon>Pezizomycotina</taxon>
        <taxon>Sordariomycetes</taxon>
        <taxon>Sordariomycetidae</taxon>
        <taxon>Diaporthales</taxon>
        <taxon>Schizoparmaceae</taxon>
        <taxon>Coniella</taxon>
    </lineage>
</organism>
<feature type="compositionally biased region" description="Low complexity" evidence="1">
    <location>
        <begin position="90"/>
        <end position="103"/>
    </location>
</feature>
<feature type="compositionally biased region" description="Low complexity" evidence="1">
    <location>
        <begin position="48"/>
        <end position="64"/>
    </location>
</feature>
<reference evidence="2 3" key="1">
    <citation type="journal article" date="2018" name="Mycol. Prog.">
        <title>Coniella lustricola, a new species from submerged detritus.</title>
        <authorList>
            <person name="Raudabaugh D.B."/>
            <person name="Iturriaga T."/>
            <person name="Carver A."/>
            <person name="Mondo S."/>
            <person name="Pangilinan J."/>
            <person name="Lipzen A."/>
            <person name="He G."/>
            <person name="Amirebrahimi M."/>
            <person name="Grigoriev I.V."/>
            <person name="Miller A.N."/>
        </authorList>
    </citation>
    <scope>NUCLEOTIDE SEQUENCE [LARGE SCALE GENOMIC DNA]</scope>
    <source>
        <strain evidence="2 3">B22-T-1</strain>
    </source>
</reference>
<dbReference type="AlphaFoldDB" id="A0A2T2ZTQ9"/>
<evidence type="ECO:0000313" key="2">
    <source>
        <dbReference type="EMBL" id="PSR76333.1"/>
    </source>
</evidence>
<dbReference type="OrthoDB" id="5285218at2759"/>
<dbReference type="EMBL" id="KZ678713">
    <property type="protein sequence ID" value="PSR76333.1"/>
    <property type="molecule type" value="Genomic_DNA"/>
</dbReference>
<name>A0A2T2ZTQ9_9PEZI</name>
<proteinExistence type="predicted"/>
<accession>A0A2T2ZTQ9</accession>
<evidence type="ECO:0000313" key="3">
    <source>
        <dbReference type="Proteomes" id="UP000241462"/>
    </source>
</evidence>
<keyword evidence="3" id="KW-1185">Reference proteome</keyword>
<gene>
    <name evidence="2" type="ORF">BD289DRAFT_378735</name>
</gene>
<dbReference type="Proteomes" id="UP000241462">
    <property type="component" value="Unassembled WGS sequence"/>
</dbReference>
<dbReference type="InParanoid" id="A0A2T2ZTQ9"/>
<feature type="region of interest" description="Disordered" evidence="1">
    <location>
        <begin position="47"/>
        <end position="150"/>
    </location>
</feature>
<sequence>MPSLIQRIQSKIELFRLERRYTRNRDRRSTFVSNAIYVDGEYIYQTPSSTGSTYNSNSSSSNSTPVSEHPPSPLPGSTHTSAMPRSVMPSMSSSNNYNDYNNNHTTTSAQRKKMHRFSSIHGFGSSSKGANAVAPSSDWRPQRASFDGGR</sequence>
<protein>
    <submittedName>
        <fullName evidence="2">Uncharacterized protein</fullName>
    </submittedName>
</protein>